<dbReference type="Pfam" id="PF00232">
    <property type="entry name" value="Glyco_hydro_1"/>
    <property type="match status" value="1"/>
</dbReference>
<gene>
    <name evidence="7" type="ORF">ABID29_001656</name>
</gene>
<comment type="caution">
    <text evidence="7">The sequence shown here is derived from an EMBL/GenBank/DDBJ whole genome shotgun (WGS) entry which is preliminary data.</text>
</comment>
<dbReference type="Proteomes" id="UP001549122">
    <property type="component" value="Unassembled WGS sequence"/>
</dbReference>
<dbReference type="PROSITE" id="PS00653">
    <property type="entry name" value="GLYCOSYL_HYDROL_F1_2"/>
    <property type="match status" value="1"/>
</dbReference>
<keyword evidence="3 6" id="KW-0326">Glycosidase</keyword>
<dbReference type="Gene3D" id="3.20.20.80">
    <property type="entry name" value="Glycosidases"/>
    <property type="match status" value="1"/>
</dbReference>
<dbReference type="InterPro" id="IPR018120">
    <property type="entry name" value="Glyco_hydro_1_AS"/>
</dbReference>
<keyword evidence="2 6" id="KW-0378">Hydrolase</keyword>
<evidence type="ECO:0000313" key="8">
    <source>
        <dbReference type="Proteomes" id="UP001549122"/>
    </source>
</evidence>
<dbReference type="InterPro" id="IPR001360">
    <property type="entry name" value="Glyco_hydro_1"/>
</dbReference>
<evidence type="ECO:0000256" key="1">
    <source>
        <dbReference type="ARBA" id="ARBA00010838"/>
    </source>
</evidence>
<dbReference type="SUPFAM" id="SSF51445">
    <property type="entry name" value="(Trans)glycosidases"/>
    <property type="match status" value="1"/>
</dbReference>
<evidence type="ECO:0000256" key="2">
    <source>
        <dbReference type="ARBA" id="ARBA00022801"/>
    </source>
</evidence>
<evidence type="ECO:0000313" key="7">
    <source>
        <dbReference type="EMBL" id="MET3558530.1"/>
    </source>
</evidence>
<evidence type="ECO:0000256" key="5">
    <source>
        <dbReference type="RuleBase" id="RU003690"/>
    </source>
</evidence>
<dbReference type="InterPro" id="IPR017853">
    <property type="entry name" value="GH"/>
</dbReference>
<dbReference type="EMBL" id="JBEPLO010000018">
    <property type="protein sequence ID" value="MET3558530.1"/>
    <property type="molecule type" value="Genomic_DNA"/>
</dbReference>
<reference evidence="7 8" key="1">
    <citation type="submission" date="2024-06" db="EMBL/GenBank/DDBJ databases">
        <title>Genomic Encyclopedia of Type Strains, Phase IV (KMG-IV): sequencing the most valuable type-strain genomes for metagenomic binning, comparative biology and taxonomic classification.</title>
        <authorList>
            <person name="Goeker M."/>
        </authorList>
    </citation>
    <scope>NUCLEOTIDE SEQUENCE [LARGE SCALE GENOMIC DNA]</scope>
    <source>
        <strain evidence="7 8">DSM 28303</strain>
    </source>
</reference>
<dbReference type="NCBIfam" id="NF007158">
    <property type="entry name" value="PRK09593.1"/>
    <property type="match status" value="1"/>
</dbReference>
<evidence type="ECO:0000256" key="4">
    <source>
        <dbReference type="PROSITE-ProRule" id="PRU10055"/>
    </source>
</evidence>
<accession>A0ABV2FJA0</accession>
<dbReference type="PROSITE" id="PS00572">
    <property type="entry name" value="GLYCOSYL_HYDROL_F1_1"/>
    <property type="match status" value="1"/>
</dbReference>
<evidence type="ECO:0000256" key="3">
    <source>
        <dbReference type="ARBA" id="ARBA00023295"/>
    </source>
</evidence>
<feature type="active site" description="Nucleophile" evidence="4">
    <location>
        <position position="377"/>
    </location>
</feature>
<dbReference type="GO" id="GO:0008706">
    <property type="term" value="F:6-phospho-beta-glucosidase activity"/>
    <property type="evidence" value="ECO:0007669"/>
    <property type="project" value="UniProtKB-EC"/>
</dbReference>
<comment type="similarity">
    <text evidence="1 5">Belongs to the glycosyl hydrolase 1 family.</text>
</comment>
<dbReference type="PANTHER" id="PTHR10353">
    <property type="entry name" value="GLYCOSYL HYDROLASE"/>
    <property type="match status" value="1"/>
</dbReference>
<dbReference type="InterPro" id="IPR033132">
    <property type="entry name" value="GH_1_N_CS"/>
</dbReference>
<protein>
    <submittedName>
        <fullName evidence="7">6-phospho-beta-glucosidase</fullName>
        <ecNumber evidence="7">3.2.1.86</ecNumber>
    </submittedName>
</protein>
<evidence type="ECO:0000256" key="6">
    <source>
        <dbReference type="RuleBase" id="RU004468"/>
    </source>
</evidence>
<name>A0ABV2FJA0_9STRE</name>
<dbReference type="PANTHER" id="PTHR10353:SF122">
    <property type="entry name" value="6-PHOSPHO-BETA-GLUCOSIDASE ASCB-RELATED"/>
    <property type="match status" value="1"/>
</dbReference>
<dbReference type="NCBIfam" id="NF007356">
    <property type="entry name" value="PRK09852.1"/>
    <property type="match status" value="1"/>
</dbReference>
<proteinExistence type="inferred from homology"/>
<organism evidence="7 8">
    <name type="scientific">Streptococcus rupicaprae</name>
    <dbReference type="NCBI Taxonomy" id="759619"/>
    <lineage>
        <taxon>Bacteria</taxon>
        <taxon>Bacillati</taxon>
        <taxon>Bacillota</taxon>
        <taxon>Bacilli</taxon>
        <taxon>Lactobacillales</taxon>
        <taxon>Streptococcaceae</taxon>
        <taxon>Streptococcus</taxon>
    </lineage>
</organism>
<keyword evidence="8" id="KW-1185">Reference proteome</keyword>
<sequence>MSLQKIHLPDNFLWGGATAANQAEGGMRSGGRGLNNIDLLPLGEDRMAIAKGKLSNLERRQTYFYPSEEGIDMYTHYLDDIDLLAEIGLKVYRMSISWTRIFPNGDDDVPNEEGLAFYETIFKKLKACGIEPLVTLAHFDVPLALIQKYGAWRDRRMVDAYVNYAKTVFERYQGLVKYWLTINEINILLHQPFVGGGLVFSEGDNTAEITYQAAHYQLVASALATKAAHLIDPENKVGCMLAGGSHYPYTCRPEDYLEAIHRDNGEYFFIDVQARGYYPRYALKKIEREGLRIQMTEQDLVDLRENPVDFVSFSYYSSRTVSAFEDDYATTTGNLFKSIKNPHLNSTEWGWQIDPIGLRSSLNMLYNRYQKPLFIVENGLGAKDEPDENGYVVDDYRIDYTRQHIKAFKDAVEIDGVELMGYTTWGILDITAASTGQMSKRYGFIYVDRDDEGRGSLKRTPKKSFYWYQKVIKSNGEDLD</sequence>
<dbReference type="PRINTS" id="PR00131">
    <property type="entry name" value="GLHYDRLASE1"/>
</dbReference>
<dbReference type="EC" id="3.2.1.86" evidence="7"/>